<feature type="transmembrane region" description="Helical" evidence="1">
    <location>
        <begin position="95"/>
        <end position="120"/>
    </location>
</feature>
<dbReference type="Proteomes" id="UP000658131">
    <property type="component" value="Unassembled WGS sequence"/>
</dbReference>
<feature type="transmembrane region" description="Helical" evidence="1">
    <location>
        <begin position="273"/>
        <end position="295"/>
    </location>
</feature>
<keyword evidence="1" id="KW-0472">Membrane</keyword>
<proteinExistence type="inferred from homology"/>
<dbReference type="HAMAP" id="MF_02062">
    <property type="entry name" value="GltS"/>
    <property type="match status" value="1"/>
</dbReference>
<keyword evidence="1" id="KW-0029">Amino-acid transport</keyword>
<feature type="transmembrane region" description="Helical" evidence="1">
    <location>
        <begin position="368"/>
        <end position="395"/>
    </location>
</feature>
<keyword evidence="1" id="KW-0769">Symport</keyword>
<protein>
    <recommendedName>
        <fullName evidence="1 2">Sodium/glutamate symporter</fullName>
    </recommendedName>
</protein>
<comment type="subcellular location">
    <subcellularLocation>
        <location evidence="1">Cell membrane</location>
        <topology evidence="1">Multi-pass membrane protein</topology>
    </subcellularLocation>
</comment>
<comment type="similarity">
    <text evidence="1">Belongs to the glutamate:Na(+) symporter (ESS) (TC 2.A.27) family.</text>
</comment>
<feature type="transmembrane region" description="Helical" evidence="1">
    <location>
        <begin position="157"/>
        <end position="184"/>
    </location>
</feature>
<dbReference type="Pfam" id="PF03616">
    <property type="entry name" value="Glt_symporter"/>
    <property type="match status" value="1"/>
</dbReference>
<reference evidence="3 4" key="1">
    <citation type="submission" date="2020-08" db="EMBL/GenBank/DDBJ databases">
        <title>Genome public.</title>
        <authorList>
            <person name="Liu C."/>
            <person name="Sun Q."/>
        </authorList>
    </citation>
    <scope>NUCLEOTIDE SEQUENCE [LARGE SCALE GENOMIC DNA]</scope>
    <source>
        <strain evidence="3 4">BX1</strain>
    </source>
</reference>
<evidence type="ECO:0000256" key="2">
    <source>
        <dbReference type="NCBIfam" id="TIGR00210"/>
    </source>
</evidence>
<feature type="transmembrane region" description="Helical" evidence="1">
    <location>
        <begin position="70"/>
        <end position="88"/>
    </location>
</feature>
<dbReference type="EMBL" id="JACRTB010000004">
    <property type="protein sequence ID" value="MBC8575443.1"/>
    <property type="molecule type" value="Genomic_DNA"/>
</dbReference>
<accession>A0ABR7NIG3</accession>
<feature type="transmembrane region" description="Helical" evidence="1">
    <location>
        <begin position="6"/>
        <end position="24"/>
    </location>
</feature>
<keyword evidence="4" id="KW-1185">Reference proteome</keyword>
<comment type="caution">
    <text evidence="3">The sequence shown here is derived from an EMBL/GenBank/DDBJ whole genome shotgun (WGS) entry which is preliminary data.</text>
</comment>
<feature type="transmembrane region" description="Helical" evidence="1">
    <location>
        <begin position="216"/>
        <end position="236"/>
    </location>
</feature>
<sequence length="396" mass="41801">MSVSLNLYQSVAVAAVLYWIGSAIRGKISFFQKFCIPAPVIGGLIFALLALGLRVSGLLQIEFDTTLQDVFMTTFFTSIGFSASFRLLKKGCVQVFVFLGICTLLVVMQNLLGVGLAAAFGLEPLLGLAVGSIPMVGGHGTSAAFGPELVNMGISGAATVAVAAATFGLIAGSAIGGPIANWLIQRKRLEVPGPEAELEEIAEEESRLHGIDTGRFTHSLVLLFIAMGLGTVVTAFFKSKGITVPSYIGGMLIACVIRNAADAFSAELPHKEIEVSGNVSLALFLSMALMTLRLWELASLALPMVVMLFAQVALMAFFAVFVTYQLMGRDYEAAVMAAANCGFGMGATPNAMANMDAVTSRFGIAPRAYFIVPLVGGLFIDFTNSLVITTFVNFLS</sequence>
<evidence type="ECO:0000313" key="4">
    <source>
        <dbReference type="Proteomes" id="UP000658131"/>
    </source>
</evidence>
<gene>
    <name evidence="3" type="primary">gltS</name>
    <name evidence="3" type="ORF">H8717_03310</name>
</gene>
<name>A0ABR7NIG3_9FIRM</name>
<keyword evidence="1" id="KW-1133">Transmembrane helix</keyword>
<dbReference type="PANTHER" id="PTHR36178:SF1">
    <property type="entry name" value="SODIUM_GLUTAMATE SYMPORTER"/>
    <property type="match status" value="1"/>
</dbReference>
<dbReference type="InterPro" id="IPR004445">
    <property type="entry name" value="GltS"/>
</dbReference>
<keyword evidence="1" id="KW-0406">Ion transport</keyword>
<dbReference type="NCBIfam" id="TIGR00210">
    <property type="entry name" value="gltS"/>
    <property type="match status" value="1"/>
</dbReference>
<feature type="transmembrane region" description="Helical" evidence="1">
    <location>
        <begin position="36"/>
        <end position="58"/>
    </location>
</feature>
<keyword evidence="1" id="KW-0812">Transmembrane</keyword>
<organism evidence="3 4">
    <name type="scientific">Yanshouia hominis</name>
    <dbReference type="NCBI Taxonomy" id="2763673"/>
    <lineage>
        <taxon>Bacteria</taxon>
        <taxon>Bacillati</taxon>
        <taxon>Bacillota</taxon>
        <taxon>Clostridia</taxon>
        <taxon>Eubacteriales</taxon>
        <taxon>Oscillospiraceae</taxon>
        <taxon>Yanshouia</taxon>
    </lineage>
</organism>
<keyword evidence="1" id="KW-0739">Sodium transport</keyword>
<keyword evidence="1" id="KW-0813">Transport</keyword>
<keyword evidence="1" id="KW-0915">Sodium</keyword>
<dbReference type="PANTHER" id="PTHR36178">
    <property type="entry name" value="SLR0625 PROTEIN"/>
    <property type="match status" value="1"/>
</dbReference>
<evidence type="ECO:0000256" key="1">
    <source>
        <dbReference type="HAMAP-Rule" id="MF_02062"/>
    </source>
</evidence>
<evidence type="ECO:0000313" key="3">
    <source>
        <dbReference type="EMBL" id="MBC8575443.1"/>
    </source>
</evidence>
<keyword evidence="1" id="KW-1003">Cell membrane</keyword>
<feature type="transmembrane region" description="Helical" evidence="1">
    <location>
        <begin position="242"/>
        <end position="261"/>
    </location>
</feature>
<comment type="function">
    <text evidence="1">Catalyzes the sodium-dependent transport of glutamate.</text>
</comment>
<feature type="transmembrane region" description="Helical" evidence="1">
    <location>
        <begin position="301"/>
        <end position="324"/>
    </location>
</feature>